<protein>
    <submittedName>
        <fullName evidence="2">Class I SAM-dependent methyltransferase</fullName>
    </submittedName>
</protein>
<gene>
    <name evidence="2" type="ORF">ENV54_02695</name>
</gene>
<dbReference type="AlphaFoldDB" id="A0A7C4ESL6"/>
<keyword evidence="2" id="KW-0489">Methyltransferase</keyword>
<reference evidence="2" key="1">
    <citation type="journal article" date="2020" name="mSystems">
        <title>Genome- and Community-Level Interaction Insights into Carbon Utilization and Element Cycling Functions of Hydrothermarchaeota in Hydrothermal Sediment.</title>
        <authorList>
            <person name="Zhou Z."/>
            <person name="Liu Y."/>
            <person name="Xu W."/>
            <person name="Pan J."/>
            <person name="Luo Z.H."/>
            <person name="Li M."/>
        </authorList>
    </citation>
    <scope>NUCLEOTIDE SEQUENCE [LARGE SCALE GENOMIC DNA]</scope>
    <source>
        <strain evidence="2">SpSt-769</strain>
    </source>
</reference>
<dbReference type="InterPro" id="IPR013216">
    <property type="entry name" value="Methyltransf_11"/>
</dbReference>
<evidence type="ECO:0000259" key="1">
    <source>
        <dbReference type="Pfam" id="PF08241"/>
    </source>
</evidence>
<organism evidence="2">
    <name type="scientific">Desulfomonile tiedjei</name>
    <dbReference type="NCBI Taxonomy" id="2358"/>
    <lineage>
        <taxon>Bacteria</taxon>
        <taxon>Pseudomonadati</taxon>
        <taxon>Thermodesulfobacteriota</taxon>
        <taxon>Desulfomonilia</taxon>
        <taxon>Desulfomonilales</taxon>
        <taxon>Desulfomonilaceae</taxon>
        <taxon>Desulfomonile</taxon>
    </lineage>
</organism>
<sequence>MARFALEMNPSQKTFLKGLSYSLRRYYVDDFYLRHARDFEAAATVLDVGGNRVQKRGAFDVGQYHDNVVYANISVEKRPDVQCRAECIPLRANSVDVVICSELLEHVKEPASVLTEIFRVLRAKGILLLCAPFLNRIHADPSDYGRYTEFYWREALTDIGFKDIMVEWQGGYWSVLIEMLRYAVSHASLSWGPRRSWLIQSCAQVFYWLKIVSIAMDHAADGSTARKSLGFTTGFGVKAVKP</sequence>
<dbReference type="InterPro" id="IPR029063">
    <property type="entry name" value="SAM-dependent_MTases_sf"/>
</dbReference>
<keyword evidence="2" id="KW-0808">Transferase</keyword>
<dbReference type="Pfam" id="PF08241">
    <property type="entry name" value="Methyltransf_11"/>
    <property type="match status" value="1"/>
</dbReference>
<evidence type="ECO:0000313" key="2">
    <source>
        <dbReference type="EMBL" id="HGH60190.1"/>
    </source>
</evidence>
<dbReference type="GO" id="GO:0008757">
    <property type="term" value="F:S-adenosylmethionine-dependent methyltransferase activity"/>
    <property type="evidence" value="ECO:0007669"/>
    <property type="project" value="InterPro"/>
</dbReference>
<accession>A0A7C4ESL6</accession>
<proteinExistence type="predicted"/>
<comment type="caution">
    <text evidence="2">The sequence shown here is derived from an EMBL/GenBank/DDBJ whole genome shotgun (WGS) entry which is preliminary data.</text>
</comment>
<dbReference type="EMBL" id="DTGT01000087">
    <property type="protein sequence ID" value="HGH60190.1"/>
    <property type="molecule type" value="Genomic_DNA"/>
</dbReference>
<dbReference type="Gene3D" id="3.40.50.150">
    <property type="entry name" value="Vaccinia Virus protein VP39"/>
    <property type="match status" value="1"/>
</dbReference>
<dbReference type="SUPFAM" id="SSF53335">
    <property type="entry name" value="S-adenosyl-L-methionine-dependent methyltransferases"/>
    <property type="match status" value="1"/>
</dbReference>
<name>A0A7C4ESL6_9BACT</name>
<feature type="domain" description="Methyltransferase type 11" evidence="1">
    <location>
        <begin position="76"/>
        <end position="128"/>
    </location>
</feature>
<dbReference type="GO" id="GO:0032259">
    <property type="term" value="P:methylation"/>
    <property type="evidence" value="ECO:0007669"/>
    <property type="project" value="UniProtKB-KW"/>
</dbReference>